<dbReference type="EMBL" id="FN649191">
    <property type="protein sequence ID" value="CBN78115.1"/>
    <property type="molecule type" value="Genomic_DNA"/>
</dbReference>
<dbReference type="GO" id="GO:0007018">
    <property type="term" value="P:microtubule-based movement"/>
    <property type="evidence" value="ECO:0007669"/>
    <property type="project" value="TreeGrafter"/>
</dbReference>
<dbReference type="InParanoid" id="D8LU73"/>
<protein>
    <submittedName>
        <fullName evidence="2">Flagellar outer dynein arm light chain 2</fullName>
    </submittedName>
</protein>
<dbReference type="FunFam" id="3.30.1140.40:FF:000003">
    <property type="entry name" value="tctex1 domain-containing protein 2"/>
    <property type="match status" value="1"/>
</dbReference>
<dbReference type="FunCoup" id="D8LU73">
    <property type="interactions" value="3"/>
</dbReference>
<dbReference type="OrthoDB" id="10248487at2759"/>
<dbReference type="EMBL" id="FN649744">
    <property type="protein sequence ID" value="CBN78115.1"/>
    <property type="molecule type" value="Genomic_DNA"/>
</dbReference>
<dbReference type="eggNOG" id="KOG4108">
    <property type="taxonomic scope" value="Eukaryota"/>
</dbReference>
<evidence type="ECO:0000313" key="2">
    <source>
        <dbReference type="EMBL" id="CBN78115.1"/>
    </source>
</evidence>
<dbReference type="InterPro" id="IPR038586">
    <property type="entry name" value="Tctex-1-like_sf"/>
</dbReference>
<dbReference type="CDD" id="cd21459">
    <property type="entry name" value="DLC-like_TCTEX1D2"/>
    <property type="match status" value="1"/>
</dbReference>
<dbReference type="OMA" id="CRQMAKT"/>
<reference evidence="2 3" key="1">
    <citation type="journal article" date="2010" name="Nature">
        <title>The Ectocarpus genome and the independent evolution of multicellularity in brown algae.</title>
        <authorList>
            <person name="Cock J.M."/>
            <person name="Sterck L."/>
            <person name="Rouze P."/>
            <person name="Scornet D."/>
            <person name="Allen A.E."/>
            <person name="Amoutzias G."/>
            <person name="Anthouard V."/>
            <person name="Artiguenave F."/>
            <person name="Aury J.M."/>
            <person name="Badger J.H."/>
            <person name="Beszteri B."/>
            <person name="Billiau K."/>
            <person name="Bonnet E."/>
            <person name="Bothwell J.H."/>
            <person name="Bowler C."/>
            <person name="Boyen C."/>
            <person name="Brownlee C."/>
            <person name="Carrano C.J."/>
            <person name="Charrier B."/>
            <person name="Cho G.Y."/>
            <person name="Coelho S.M."/>
            <person name="Collen J."/>
            <person name="Corre E."/>
            <person name="Da Silva C."/>
            <person name="Delage L."/>
            <person name="Delaroque N."/>
            <person name="Dittami S.M."/>
            <person name="Doulbeau S."/>
            <person name="Elias M."/>
            <person name="Farnham G."/>
            <person name="Gachon C.M."/>
            <person name="Gschloessl B."/>
            <person name="Heesch S."/>
            <person name="Jabbari K."/>
            <person name="Jubin C."/>
            <person name="Kawai H."/>
            <person name="Kimura K."/>
            <person name="Kloareg B."/>
            <person name="Kupper F.C."/>
            <person name="Lang D."/>
            <person name="Le Bail A."/>
            <person name="Leblanc C."/>
            <person name="Lerouge P."/>
            <person name="Lohr M."/>
            <person name="Lopez P.J."/>
            <person name="Martens C."/>
            <person name="Maumus F."/>
            <person name="Michel G."/>
            <person name="Miranda-Saavedra D."/>
            <person name="Morales J."/>
            <person name="Moreau H."/>
            <person name="Motomura T."/>
            <person name="Nagasato C."/>
            <person name="Napoli C.A."/>
            <person name="Nelson D.R."/>
            <person name="Nyvall-Collen P."/>
            <person name="Peters A.F."/>
            <person name="Pommier C."/>
            <person name="Potin P."/>
            <person name="Poulain J."/>
            <person name="Quesneville H."/>
            <person name="Read B."/>
            <person name="Rensing S.A."/>
            <person name="Ritter A."/>
            <person name="Rousvoal S."/>
            <person name="Samanta M."/>
            <person name="Samson G."/>
            <person name="Schroeder D.C."/>
            <person name="Segurens B."/>
            <person name="Strittmatter M."/>
            <person name="Tonon T."/>
            <person name="Tregear J.W."/>
            <person name="Valentin K."/>
            <person name="von Dassow P."/>
            <person name="Yamagishi T."/>
            <person name="Van de Peer Y."/>
            <person name="Wincker P."/>
        </authorList>
    </citation>
    <scope>NUCLEOTIDE SEQUENCE [LARGE SCALE GENOMIC DNA]</scope>
    <source>
        <strain evidence="3">Ec32 / CCAP1310/4</strain>
    </source>
</reference>
<dbReference type="InterPro" id="IPR005334">
    <property type="entry name" value="Tctex-1-like"/>
</dbReference>
<dbReference type="Gene3D" id="3.30.1140.40">
    <property type="entry name" value="Tctex-1"/>
    <property type="match status" value="1"/>
</dbReference>
<organism evidence="2 3">
    <name type="scientific">Ectocarpus siliculosus</name>
    <name type="common">Brown alga</name>
    <name type="synonym">Conferva siliculosa</name>
    <dbReference type="NCBI Taxonomy" id="2880"/>
    <lineage>
        <taxon>Eukaryota</taxon>
        <taxon>Sar</taxon>
        <taxon>Stramenopiles</taxon>
        <taxon>Ochrophyta</taxon>
        <taxon>PX clade</taxon>
        <taxon>Phaeophyceae</taxon>
        <taxon>Ectocarpales</taxon>
        <taxon>Ectocarpaceae</taxon>
        <taxon>Ectocarpus</taxon>
    </lineage>
</organism>
<dbReference type="PANTHER" id="PTHR21255:SF7">
    <property type="entry name" value="DYNEIN LIGHT CHAIN TCTEX-TYPE PROTEIN 2B"/>
    <property type="match status" value="1"/>
</dbReference>
<dbReference type="GO" id="GO:0005737">
    <property type="term" value="C:cytoplasm"/>
    <property type="evidence" value="ECO:0007669"/>
    <property type="project" value="TreeGrafter"/>
</dbReference>
<dbReference type="PANTHER" id="PTHR21255">
    <property type="entry name" value="T-COMPLEX-ASSOCIATED-TESTIS-EXPRESSED 1/ DYNEIN LIGHT CHAIN"/>
    <property type="match status" value="1"/>
</dbReference>
<dbReference type="GO" id="GO:0045505">
    <property type="term" value="F:dynein intermediate chain binding"/>
    <property type="evidence" value="ECO:0007669"/>
    <property type="project" value="TreeGrafter"/>
</dbReference>
<gene>
    <name evidence="2" type="primary">DLC2</name>
    <name evidence="2" type="ORF">Esi_0095_0087</name>
</gene>
<dbReference type="STRING" id="2880.D8LU73"/>
<dbReference type="AlphaFoldDB" id="D8LU73"/>
<comment type="similarity">
    <text evidence="1">Belongs to the dynein light chain Tctex-type family.</text>
</comment>
<keyword evidence="2" id="KW-0969">Cilium</keyword>
<keyword evidence="3" id="KW-1185">Reference proteome</keyword>
<name>D8LU73_ECTSI</name>
<evidence type="ECO:0000256" key="1">
    <source>
        <dbReference type="ARBA" id="ARBA00005361"/>
    </source>
</evidence>
<dbReference type="Pfam" id="PF03645">
    <property type="entry name" value="Tctex-1"/>
    <property type="match status" value="1"/>
</dbReference>
<accession>D8LU73</accession>
<proteinExistence type="inferred from homology"/>
<sequence length="132" mass="14977">MAEEPRRGPPVVEIVLPTYITKPSEDEKFYPSEVKAVAEKAVQVELQDKEYDGEEAKEWSLNIADTIREGVKTLNVPRYKIVVQVTIGQMKDQGVRVASRCLWDTATDNYASVQFKNQSLWCSAMVFGVYTE</sequence>
<keyword evidence="2" id="KW-0282">Flagellum</keyword>
<keyword evidence="2" id="KW-0966">Cell projection</keyword>
<dbReference type="Proteomes" id="UP000002630">
    <property type="component" value="Linkage Group LG19"/>
</dbReference>
<dbReference type="GO" id="GO:0005868">
    <property type="term" value="C:cytoplasmic dynein complex"/>
    <property type="evidence" value="ECO:0007669"/>
    <property type="project" value="TreeGrafter"/>
</dbReference>
<evidence type="ECO:0000313" key="3">
    <source>
        <dbReference type="Proteomes" id="UP000002630"/>
    </source>
</evidence>